<reference evidence="1 2" key="1">
    <citation type="submission" date="2015-07" db="EMBL/GenBank/DDBJ databases">
        <authorList>
            <consortium name="Pathogen Informatics"/>
        </authorList>
    </citation>
    <scope>NUCLEOTIDE SEQUENCE [LARGE SCALE GENOMIC DNA]</scope>
    <source>
        <strain evidence="1 2">A316</strain>
    </source>
</reference>
<accession>A0A655ZQ02</accession>
<dbReference type="Proteomes" id="UP000041770">
    <property type="component" value="Unassembled WGS sequence"/>
</dbReference>
<sequence length="35" mass="4434">MGFQTYEKFCQFHRYRRYHAPLLQHRNRIFAAAFE</sequence>
<dbReference type="EMBL" id="CWQY01000013">
    <property type="protein sequence ID" value="CSC75770.1"/>
    <property type="molecule type" value="Genomic_DNA"/>
</dbReference>
<name>A0A655ZQ02_VIBCL</name>
<evidence type="ECO:0000313" key="2">
    <source>
        <dbReference type="Proteomes" id="UP000041770"/>
    </source>
</evidence>
<dbReference type="AlphaFoldDB" id="A0A655ZQ02"/>
<gene>
    <name evidence="1" type="ORF">ERS013200_02211</name>
</gene>
<protein>
    <submittedName>
        <fullName evidence="1">Uncharacterized protein</fullName>
    </submittedName>
</protein>
<organism evidence="1 2">
    <name type="scientific">Vibrio cholerae</name>
    <dbReference type="NCBI Taxonomy" id="666"/>
    <lineage>
        <taxon>Bacteria</taxon>
        <taxon>Pseudomonadati</taxon>
        <taxon>Pseudomonadota</taxon>
        <taxon>Gammaproteobacteria</taxon>
        <taxon>Vibrionales</taxon>
        <taxon>Vibrionaceae</taxon>
        <taxon>Vibrio</taxon>
    </lineage>
</organism>
<proteinExistence type="predicted"/>
<evidence type="ECO:0000313" key="1">
    <source>
        <dbReference type="EMBL" id="CSC75770.1"/>
    </source>
</evidence>